<feature type="transmembrane region" description="Helical" evidence="1">
    <location>
        <begin position="7"/>
        <end position="24"/>
    </location>
</feature>
<dbReference type="EMBL" id="BBMZ01000007">
    <property type="protein sequence ID" value="GAL57272.1"/>
    <property type="molecule type" value="Genomic_DNA"/>
</dbReference>
<evidence type="ECO:0008006" key="4">
    <source>
        <dbReference type="Google" id="ProtNLM"/>
    </source>
</evidence>
<reference evidence="2 3" key="1">
    <citation type="submission" date="2014-09" db="EMBL/GenBank/DDBJ databases">
        <title>Whole genome shotgun sequence of Escherichia vulneris NBRC 102420.</title>
        <authorList>
            <person name="Yoshida Y."/>
            <person name="Hosoyama A."/>
            <person name="Tsuchikane K."/>
            <person name="Ohji S."/>
            <person name="Ichikawa N."/>
            <person name="Kimura A."/>
            <person name="Yamazoe A."/>
            <person name="Ezaki T."/>
            <person name="Fujita N."/>
        </authorList>
    </citation>
    <scope>NUCLEOTIDE SEQUENCE [LARGE SCALE GENOMIC DNA]</scope>
    <source>
        <strain evidence="2 3">NBRC 102420</strain>
    </source>
</reference>
<dbReference type="OrthoDB" id="5873202at2"/>
<evidence type="ECO:0000313" key="3">
    <source>
        <dbReference type="Proteomes" id="UP000029462"/>
    </source>
</evidence>
<proteinExistence type="predicted"/>
<dbReference type="eggNOG" id="ENOG5033EIV">
    <property type="taxonomic scope" value="Bacteria"/>
</dbReference>
<accession>A0A090VQ78</accession>
<dbReference type="AlphaFoldDB" id="A0A090VQ78"/>
<keyword evidence="1" id="KW-1133">Transmembrane helix</keyword>
<dbReference type="Pfam" id="PF06092">
    <property type="entry name" value="DUF943"/>
    <property type="match status" value="1"/>
</dbReference>
<keyword evidence="1" id="KW-0812">Transmembrane</keyword>
<evidence type="ECO:0000256" key="1">
    <source>
        <dbReference type="SAM" id="Phobius"/>
    </source>
</evidence>
<dbReference type="RefSeq" id="WP_042389486.1">
    <property type="nucleotide sequence ID" value="NZ_BBMZ01000007.1"/>
</dbReference>
<name>A0A090VQ78_PSEVU</name>
<sequence>MFNYKKIGTILIFFIIVCCIWIAVRPTKIVRVDNGAVFVKHLPMTTEGKVNWWLKNKESLQKKYHIFNTPDNFTVIVMNFDGYEALPKGTRDGSIDDYTCFDDTNGEHKSCVYNSIAIIVRGNLNGKTFINVDGKTYLQSGNEKTILYKSE</sequence>
<gene>
    <name evidence="2" type="ORF">EV102420_07_00900</name>
</gene>
<protein>
    <recommendedName>
        <fullName evidence="4">DUF943 family protein</fullName>
    </recommendedName>
</protein>
<comment type="caution">
    <text evidence="2">The sequence shown here is derived from an EMBL/GenBank/DDBJ whole genome shotgun (WGS) entry which is preliminary data.</text>
</comment>
<organism evidence="2 3">
    <name type="scientific">Pseudescherichia vulneris NBRC 102420</name>
    <dbReference type="NCBI Taxonomy" id="1115515"/>
    <lineage>
        <taxon>Bacteria</taxon>
        <taxon>Pseudomonadati</taxon>
        <taxon>Pseudomonadota</taxon>
        <taxon>Gammaproteobacteria</taxon>
        <taxon>Enterobacterales</taxon>
        <taxon>Enterobacteriaceae</taxon>
        <taxon>Pseudescherichia</taxon>
    </lineage>
</organism>
<evidence type="ECO:0000313" key="2">
    <source>
        <dbReference type="EMBL" id="GAL57272.1"/>
    </source>
</evidence>
<dbReference type="Proteomes" id="UP000029462">
    <property type="component" value="Unassembled WGS sequence"/>
</dbReference>
<dbReference type="InterPro" id="IPR010351">
    <property type="entry name" value="DUF943"/>
</dbReference>
<keyword evidence="1" id="KW-0472">Membrane</keyword>
<keyword evidence="3" id="KW-1185">Reference proteome</keyword>